<evidence type="ECO:0000256" key="2">
    <source>
        <dbReference type="ARBA" id="ARBA00009808"/>
    </source>
</evidence>
<feature type="region of interest" description="Disordered" evidence="7">
    <location>
        <begin position="411"/>
        <end position="519"/>
    </location>
</feature>
<keyword evidence="5 6" id="KW-0472">Membrane</keyword>
<dbReference type="Proteomes" id="UP000799438">
    <property type="component" value="Unassembled WGS sequence"/>
</dbReference>
<feature type="compositionally biased region" description="Basic and acidic residues" evidence="7">
    <location>
        <begin position="503"/>
        <end position="519"/>
    </location>
</feature>
<sequence length="519" mass="58796">MEHQPVSPATEARVLLDKDLNAAAIGAADPYTPSPVDEKTPLLVSRAGNDRYLTAQKARRKNVDDSLLGTFCAWVEAHQIGLSINLMLLLSLTHVCFPPLRTLTRKFFELSYYDASSGTYTQGWDDLPLVAFWIVAFTALRAATMDYVLKPLARRGGIQQKKATVRFAEQGWLLVYYLVFWPLGMYIYYNSSYWFNLSEMWTNFPTRGMSGTMKWYYLAQFAFWLQQIFVINMEERRKDHWQMFSHHIVTSALIFMSYGYYQTKVGNVILCIMDAVDIFLSTAKILKYLGYQTACDFAFGIFILTWTVCRHVFYIAVCYSIYYTVPIVMPYGCYNSANGELLPDSPSTPADGGNDIMRHVLEAFREPGGVVCFNENIRWSFLGLLGGLQVITLVWFWMIVKVAWKVLSGQGADDTRSDDEGEDEEEDEDLDDDYERQNPQNEKGESKSPMALGQEPRPLEEEVGVEGLHFVKGTATPTSKRRSERLSSKRGSGIASGISIPGHGDRKELLGRIGCDKPS</sequence>
<accession>A0A6A6B4D0</accession>
<keyword evidence="4 8" id="KW-1133">Transmembrane helix</keyword>
<dbReference type="AlphaFoldDB" id="A0A6A6B4D0"/>
<dbReference type="SMART" id="SM00724">
    <property type="entry name" value="TLC"/>
    <property type="match status" value="1"/>
</dbReference>
<dbReference type="PANTHER" id="PTHR12560:SF0">
    <property type="entry name" value="LD18904P"/>
    <property type="match status" value="1"/>
</dbReference>
<evidence type="ECO:0000256" key="1">
    <source>
        <dbReference type="ARBA" id="ARBA00004141"/>
    </source>
</evidence>
<dbReference type="GeneID" id="54302472"/>
<feature type="domain" description="TLC" evidence="9">
    <location>
        <begin position="165"/>
        <end position="408"/>
    </location>
</feature>
<dbReference type="EMBL" id="ML995494">
    <property type="protein sequence ID" value="KAF2138992.1"/>
    <property type="molecule type" value="Genomic_DNA"/>
</dbReference>
<dbReference type="PANTHER" id="PTHR12560">
    <property type="entry name" value="LONGEVITY ASSURANCE FACTOR 1 LAG1"/>
    <property type="match status" value="1"/>
</dbReference>
<feature type="transmembrane region" description="Helical" evidence="8">
    <location>
        <begin position="379"/>
        <end position="400"/>
    </location>
</feature>
<feature type="transmembrane region" description="Helical" evidence="8">
    <location>
        <begin position="67"/>
        <end position="90"/>
    </location>
</feature>
<feature type="transmembrane region" description="Helical" evidence="8">
    <location>
        <begin position="130"/>
        <end position="149"/>
    </location>
</feature>
<reference evidence="10" key="1">
    <citation type="journal article" date="2020" name="Stud. Mycol.">
        <title>101 Dothideomycetes genomes: a test case for predicting lifestyles and emergence of pathogens.</title>
        <authorList>
            <person name="Haridas S."/>
            <person name="Albert R."/>
            <person name="Binder M."/>
            <person name="Bloem J."/>
            <person name="Labutti K."/>
            <person name="Salamov A."/>
            <person name="Andreopoulos B."/>
            <person name="Baker S."/>
            <person name="Barry K."/>
            <person name="Bills G."/>
            <person name="Bluhm B."/>
            <person name="Cannon C."/>
            <person name="Castanera R."/>
            <person name="Culley D."/>
            <person name="Daum C."/>
            <person name="Ezra D."/>
            <person name="Gonzalez J."/>
            <person name="Henrissat B."/>
            <person name="Kuo A."/>
            <person name="Liang C."/>
            <person name="Lipzen A."/>
            <person name="Lutzoni F."/>
            <person name="Magnuson J."/>
            <person name="Mondo S."/>
            <person name="Nolan M."/>
            <person name="Ohm R."/>
            <person name="Pangilinan J."/>
            <person name="Park H.-J."/>
            <person name="Ramirez L."/>
            <person name="Alfaro M."/>
            <person name="Sun H."/>
            <person name="Tritt A."/>
            <person name="Yoshinaga Y."/>
            <person name="Zwiers L.-H."/>
            <person name="Turgeon B."/>
            <person name="Goodwin S."/>
            <person name="Spatafora J."/>
            <person name="Crous P."/>
            <person name="Grigoriev I."/>
        </authorList>
    </citation>
    <scope>NUCLEOTIDE SEQUENCE</scope>
    <source>
        <strain evidence="10">CBS 121167</strain>
    </source>
</reference>
<dbReference type="GO" id="GO:0016020">
    <property type="term" value="C:membrane"/>
    <property type="evidence" value="ECO:0007669"/>
    <property type="project" value="UniProtKB-SubCell"/>
</dbReference>
<comment type="subcellular location">
    <subcellularLocation>
        <location evidence="1">Membrane</location>
        <topology evidence="1">Multi-pass membrane protein</topology>
    </subcellularLocation>
</comment>
<comment type="similarity">
    <text evidence="2">Belongs to the sphingosine N-acyltransferase family.</text>
</comment>
<keyword evidence="11" id="KW-1185">Reference proteome</keyword>
<proteinExistence type="inferred from homology"/>
<feature type="compositionally biased region" description="Acidic residues" evidence="7">
    <location>
        <begin position="416"/>
        <end position="434"/>
    </location>
</feature>
<feature type="transmembrane region" description="Helical" evidence="8">
    <location>
        <begin position="244"/>
        <end position="261"/>
    </location>
</feature>
<dbReference type="GO" id="GO:0050291">
    <property type="term" value="F:sphingosine N-acyltransferase activity"/>
    <property type="evidence" value="ECO:0007669"/>
    <property type="project" value="InterPro"/>
</dbReference>
<dbReference type="GO" id="GO:0046513">
    <property type="term" value="P:ceramide biosynthetic process"/>
    <property type="evidence" value="ECO:0007669"/>
    <property type="project" value="InterPro"/>
</dbReference>
<evidence type="ECO:0000256" key="5">
    <source>
        <dbReference type="ARBA" id="ARBA00023136"/>
    </source>
</evidence>
<name>A0A6A6B4D0_9PEZI</name>
<dbReference type="OrthoDB" id="537032at2759"/>
<protein>
    <recommendedName>
        <fullName evidence="9">TLC domain-containing protein</fullName>
    </recommendedName>
</protein>
<evidence type="ECO:0000256" key="3">
    <source>
        <dbReference type="ARBA" id="ARBA00022692"/>
    </source>
</evidence>
<evidence type="ECO:0000256" key="7">
    <source>
        <dbReference type="SAM" id="MobiDB-lite"/>
    </source>
</evidence>
<dbReference type="Pfam" id="PF03798">
    <property type="entry name" value="TRAM_LAG1_CLN8"/>
    <property type="match status" value="1"/>
</dbReference>
<evidence type="ECO:0000313" key="11">
    <source>
        <dbReference type="Proteomes" id="UP000799438"/>
    </source>
</evidence>
<evidence type="ECO:0000259" key="9">
    <source>
        <dbReference type="PROSITE" id="PS50922"/>
    </source>
</evidence>
<feature type="transmembrane region" description="Helical" evidence="8">
    <location>
        <begin position="170"/>
        <end position="189"/>
    </location>
</feature>
<feature type="compositionally biased region" description="Low complexity" evidence="7">
    <location>
        <begin position="489"/>
        <end position="502"/>
    </location>
</feature>
<keyword evidence="3 6" id="KW-0812">Transmembrane</keyword>
<feature type="transmembrane region" description="Helical" evidence="8">
    <location>
        <begin position="215"/>
        <end position="232"/>
    </location>
</feature>
<dbReference type="PROSITE" id="PS50922">
    <property type="entry name" value="TLC"/>
    <property type="match status" value="1"/>
</dbReference>
<dbReference type="RefSeq" id="XP_033394705.1">
    <property type="nucleotide sequence ID" value="XM_033544976.1"/>
</dbReference>
<evidence type="ECO:0000256" key="6">
    <source>
        <dbReference type="PROSITE-ProRule" id="PRU00205"/>
    </source>
</evidence>
<evidence type="ECO:0000256" key="8">
    <source>
        <dbReference type="SAM" id="Phobius"/>
    </source>
</evidence>
<evidence type="ECO:0000313" key="10">
    <source>
        <dbReference type="EMBL" id="KAF2138992.1"/>
    </source>
</evidence>
<evidence type="ECO:0000256" key="4">
    <source>
        <dbReference type="ARBA" id="ARBA00022989"/>
    </source>
</evidence>
<organism evidence="10 11">
    <name type="scientific">Aplosporella prunicola CBS 121167</name>
    <dbReference type="NCBI Taxonomy" id="1176127"/>
    <lineage>
        <taxon>Eukaryota</taxon>
        <taxon>Fungi</taxon>
        <taxon>Dikarya</taxon>
        <taxon>Ascomycota</taxon>
        <taxon>Pezizomycotina</taxon>
        <taxon>Dothideomycetes</taxon>
        <taxon>Dothideomycetes incertae sedis</taxon>
        <taxon>Botryosphaeriales</taxon>
        <taxon>Aplosporellaceae</taxon>
        <taxon>Aplosporella</taxon>
    </lineage>
</organism>
<dbReference type="InterPro" id="IPR016439">
    <property type="entry name" value="Lag1/Lac1-like"/>
</dbReference>
<gene>
    <name evidence="10" type="ORF">K452DRAFT_328356</name>
</gene>
<dbReference type="InterPro" id="IPR006634">
    <property type="entry name" value="TLC-dom"/>
</dbReference>